<dbReference type="PANTHER" id="PTHR23415">
    <property type="entry name" value="CYCLIN-DEPENDENT KINASES REGULATORY SUBUNIT/60S RIBOSOME SUBUNIT BIOGENESIS PROTEIN NIP7"/>
    <property type="match status" value="1"/>
</dbReference>
<evidence type="ECO:0000256" key="5">
    <source>
        <dbReference type="SAM" id="MobiDB-lite"/>
    </source>
</evidence>
<dbReference type="GO" id="GO:0051301">
    <property type="term" value="P:cell division"/>
    <property type="evidence" value="ECO:0007669"/>
    <property type="project" value="UniProtKB-UniRule"/>
</dbReference>
<dbReference type="VEuPathDB" id="ToxoDB:CSUI_010950"/>
<dbReference type="GO" id="GO:0016301">
    <property type="term" value="F:kinase activity"/>
    <property type="evidence" value="ECO:0007669"/>
    <property type="project" value="UniProtKB-KW"/>
</dbReference>
<dbReference type="AlphaFoldDB" id="A0A2C6JV60"/>
<dbReference type="EMBL" id="MIGC01008985">
    <property type="protein sequence ID" value="PHJ15240.1"/>
    <property type="molecule type" value="Genomic_DNA"/>
</dbReference>
<keyword evidence="7" id="KW-1185">Reference proteome</keyword>
<dbReference type="Gene3D" id="3.30.170.10">
    <property type="entry name" value="Cyclin-dependent kinase, regulatory subunit"/>
    <property type="match status" value="1"/>
</dbReference>
<dbReference type="OrthoDB" id="440676at2759"/>
<feature type="compositionally biased region" description="Basic and acidic residues" evidence="5">
    <location>
        <begin position="349"/>
        <end position="386"/>
    </location>
</feature>
<keyword evidence="6" id="KW-0808">Transferase</keyword>
<proteinExistence type="inferred from homology"/>
<dbReference type="SUPFAM" id="SSF55637">
    <property type="entry name" value="Cell cycle regulatory proteins"/>
    <property type="match status" value="1"/>
</dbReference>
<dbReference type="SMART" id="SM01084">
    <property type="entry name" value="CKS"/>
    <property type="match status" value="1"/>
</dbReference>
<sequence length="645" mass="70704">MSETTRATPFHLSARSPPTLGTNENFISAADGPRNSSPPRIVCTSCCPSCTISNKTLRSKRRWDGAARPQDACGVEDSSPIGAGASLSTAVSSTSKDLKESFVYLGSEAGSRPVYEKGFRVAARDKHPGSTGVATEPDDHAPLNPTVPAWIPGGGNYQSPLNNRSEGCRPSEGAERAALPAPIGGGSCKALVTNSVSAGCTDLDESSRRGDGLAGTAVETAPELVKEKPQRSPRGCKGDTRAGACEALLQNTGQSAGVVNNASRRRAEDNARTTAPKSKAGAVSRLQREWGQQSSHGHLLQNDEPRHNVQPPSSINACCPDLAPVEARAHRCDVVSTTERSWATLPWRGSREPPAEREGRLLREGLPEERDSSTAHPADTERERISRTSPALSIRVRSRDESSDEEESFWEFDFEDDWFLQDGAEEASGSQAPARPATTARGAKETMEEMRLVELMQALVTEAIKQRIVYSEKYSDDAYEYRTVTLPMNHPFLSRWTAAQNLSDWRLKKPLTEKLWRSLGIRMSTGWLHRGWSPYEPHVFFFAKPRLADAVLGESAAEKALRTRHDRLRATLVKNIRKGIAKVCPLLDANVVLKNDWLLMEDAAETVDELLDHSATPSKRTKVAQSSMPSLYELFLFNHALRFKR</sequence>
<dbReference type="RefSeq" id="XP_067916974.1">
    <property type="nucleotide sequence ID" value="XM_068071051.1"/>
</dbReference>
<keyword evidence="2 4" id="KW-0132">Cell division</keyword>
<comment type="caution">
    <text evidence="6">The sequence shown here is derived from an EMBL/GenBank/DDBJ whole genome shotgun (WGS) entry which is preliminary data.</text>
</comment>
<evidence type="ECO:0000256" key="2">
    <source>
        <dbReference type="ARBA" id="ARBA00022618"/>
    </source>
</evidence>
<feature type="region of interest" description="Disordered" evidence="5">
    <location>
        <begin position="260"/>
        <end position="315"/>
    </location>
</feature>
<feature type="region of interest" description="Disordered" evidence="5">
    <location>
        <begin position="1"/>
        <end position="22"/>
    </location>
</feature>
<evidence type="ECO:0000313" key="6">
    <source>
        <dbReference type="EMBL" id="PHJ15240.1"/>
    </source>
</evidence>
<keyword evidence="6" id="KW-0418">Kinase</keyword>
<evidence type="ECO:0000256" key="3">
    <source>
        <dbReference type="ARBA" id="ARBA00023306"/>
    </source>
</evidence>
<dbReference type="GO" id="GO:0016538">
    <property type="term" value="F:cyclin-dependent protein serine/threonine kinase regulator activity"/>
    <property type="evidence" value="ECO:0007669"/>
    <property type="project" value="InterPro"/>
</dbReference>
<protein>
    <recommendedName>
        <fullName evidence="4">Cyclin-dependent kinases regulatory subunit</fullName>
    </recommendedName>
</protein>
<dbReference type="Proteomes" id="UP000221165">
    <property type="component" value="Unassembled WGS sequence"/>
</dbReference>
<evidence type="ECO:0000256" key="4">
    <source>
        <dbReference type="RuleBase" id="RU311113"/>
    </source>
</evidence>
<organism evidence="6 7">
    <name type="scientific">Cystoisospora suis</name>
    <dbReference type="NCBI Taxonomy" id="483139"/>
    <lineage>
        <taxon>Eukaryota</taxon>
        <taxon>Sar</taxon>
        <taxon>Alveolata</taxon>
        <taxon>Apicomplexa</taxon>
        <taxon>Conoidasida</taxon>
        <taxon>Coccidia</taxon>
        <taxon>Eucoccidiorida</taxon>
        <taxon>Eimeriorina</taxon>
        <taxon>Sarcocystidae</taxon>
        <taxon>Cystoisospora</taxon>
    </lineage>
</organism>
<feature type="region of interest" description="Disordered" evidence="5">
    <location>
        <begin position="345"/>
        <end position="387"/>
    </location>
</feature>
<comment type="similarity">
    <text evidence="1 4">Belongs to the CKS family.</text>
</comment>
<keyword evidence="3 4" id="KW-0131">Cell cycle</keyword>
<comment type="function">
    <text evidence="4">Binds to the catalytic subunit of the cyclin dependent kinases and is essential for their biological function.</text>
</comment>
<name>A0A2C6JV60_9APIC</name>
<accession>A0A2C6JV60</accession>
<dbReference type="InterPro" id="IPR036858">
    <property type="entry name" value="Cyclin-dep_kinase_reg-sub_sf"/>
</dbReference>
<evidence type="ECO:0000256" key="1">
    <source>
        <dbReference type="ARBA" id="ARBA00007782"/>
    </source>
</evidence>
<dbReference type="Pfam" id="PF01111">
    <property type="entry name" value="CKS"/>
    <property type="match status" value="1"/>
</dbReference>
<dbReference type="PRINTS" id="PR00296">
    <property type="entry name" value="CYCLINKINASE"/>
</dbReference>
<evidence type="ECO:0000313" key="7">
    <source>
        <dbReference type="Proteomes" id="UP000221165"/>
    </source>
</evidence>
<reference evidence="6 7" key="1">
    <citation type="journal article" date="2017" name="Int. J. Parasitol.">
        <title>The genome of the protozoan parasite Cystoisospora suis and a reverse vaccinology approach to identify vaccine candidates.</title>
        <authorList>
            <person name="Palmieri N."/>
            <person name="Shrestha A."/>
            <person name="Ruttkowski B."/>
            <person name="Beck T."/>
            <person name="Vogl C."/>
            <person name="Tomley F."/>
            <person name="Blake D.P."/>
            <person name="Joachim A."/>
        </authorList>
    </citation>
    <scope>NUCLEOTIDE SEQUENCE [LARGE SCALE GENOMIC DNA]</scope>
    <source>
        <strain evidence="6 7">Wien I</strain>
    </source>
</reference>
<dbReference type="GeneID" id="94434262"/>
<gene>
    <name evidence="6" type="ORF">CSUI_010950</name>
</gene>
<dbReference type="InterPro" id="IPR000789">
    <property type="entry name" value="Cyclin-dep_kinase_reg-sub"/>
</dbReference>